<protein>
    <submittedName>
        <fullName evidence="1">Uncharacterized protein</fullName>
    </submittedName>
</protein>
<evidence type="ECO:0000313" key="1">
    <source>
        <dbReference type="EMBL" id="KAK9814068.1"/>
    </source>
</evidence>
<evidence type="ECO:0000313" key="2">
    <source>
        <dbReference type="Proteomes" id="UP001489004"/>
    </source>
</evidence>
<dbReference type="Proteomes" id="UP001489004">
    <property type="component" value="Unassembled WGS sequence"/>
</dbReference>
<sequence length="173" mass="17578">MAGLVHEQESAKVLGTRPMARSHANLALALLALLCAAGLTSVGGAPTTNPLLASKIRRAPAPAPGPSLARKGFAPAPGLYAADDCINQCEQNLSDSLAALATVNAAEGTPATDLGITDVLKYCQANCLAEAAAAAPSPDDCASQCTQSLELSALTFEEKRFEVAALHGSHSNN</sequence>
<gene>
    <name evidence="1" type="ORF">WJX72_000270</name>
</gene>
<organism evidence="1 2">
    <name type="scientific">[Myrmecia] bisecta</name>
    <dbReference type="NCBI Taxonomy" id="41462"/>
    <lineage>
        <taxon>Eukaryota</taxon>
        <taxon>Viridiplantae</taxon>
        <taxon>Chlorophyta</taxon>
        <taxon>core chlorophytes</taxon>
        <taxon>Trebouxiophyceae</taxon>
        <taxon>Trebouxiales</taxon>
        <taxon>Trebouxiaceae</taxon>
        <taxon>Myrmecia</taxon>
    </lineage>
</organism>
<keyword evidence="2" id="KW-1185">Reference proteome</keyword>
<accession>A0AAW1PVT3</accession>
<name>A0AAW1PVT3_9CHLO</name>
<dbReference type="EMBL" id="JALJOR010000007">
    <property type="protein sequence ID" value="KAK9814068.1"/>
    <property type="molecule type" value="Genomic_DNA"/>
</dbReference>
<proteinExistence type="predicted"/>
<reference evidence="1 2" key="1">
    <citation type="journal article" date="2024" name="Nat. Commun.">
        <title>Phylogenomics reveals the evolutionary origins of lichenization in chlorophyte algae.</title>
        <authorList>
            <person name="Puginier C."/>
            <person name="Libourel C."/>
            <person name="Otte J."/>
            <person name="Skaloud P."/>
            <person name="Haon M."/>
            <person name="Grisel S."/>
            <person name="Petersen M."/>
            <person name="Berrin J.G."/>
            <person name="Delaux P.M."/>
            <person name="Dal Grande F."/>
            <person name="Keller J."/>
        </authorList>
    </citation>
    <scope>NUCLEOTIDE SEQUENCE [LARGE SCALE GENOMIC DNA]</scope>
    <source>
        <strain evidence="1 2">SAG 2043</strain>
    </source>
</reference>
<comment type="caution">
    <text evidence="1">The sequence shown here is derived from an EMBL/GenBank/DDBJ whole genome shotgun (WGS) entry which is preliminary data.</text>
</comment>
<dbReference type="AlphaFoldDB" id="A0AAW1PVT3"/>